<sequence length="71" mass="8207">MRLEHRSAILKGFELLVLELNMLALFLCNLKLALEVFSLVFLCNLKLALEVFSLMVEENHNPLGRFGLFDR</sequence>
<organism evidence="1 2">
    <name type="scientific">Vanrija pseudolonga</name>
    <dbReference type="NCBI Taxonomy" id="143232"/>
    <lineage>
        <taxon>Eukaryota</taxon>
        <taxon>Fungi</taxon>
        <taxon>Dikarya</taxon>
        <taxon>Basidiomycota</taxon>
        <taxon>Agaricomycotina</taxon>
        <taxon>Tremellomycetes</taxon>
        <taxon>Trichosporonales</taxon>
        <taxon>Trichosporonaceae</taxon>
        <taxon>Vanrija</taxon>
    </lineage>
</organism>
<accession>A0AAF0Y5J2</accession>
<dbReference type="EMBL" id="CP086715">
    <property type="protein sequence ID" value="WOO78634.1"/>
    <property type="molecule type" value="Genomic_DNA"/>
</dbReference>
<dbReference type="GeneID" id="87805423"/>
<keyword evidence="2" id="KW-1185">Reference proteome</keyword>
<dbReference type="Proteomes" id="UP000827549">
    <property type="component" value="Chromosome 2"/>
</dbReference>
<name>A0AAF0Y5J2_9TREE</name>
<reference evidence="1" key="1">
    <citation type="submission" date="2023-10" db="EMBL/GenBank/DDBJ databases">
        <authorList>
            <person name="Noh H."/>
        </authorList>
    </citation>
    <scope>NUCLEOTIDE SEQUENCE</scope>
    <source>
        <strain evidence="1">DUCC4014</strain>
    </source>
</reference>
<evidence type="ECO:0000313" key="1">
    <source>
        <dbReference type="EMBL" id="WOO78634.1"/>
    </source>
</evidence>
<protein>
    <submittedName>
        <fullName evidence="1">Uncharacterized protein</fullName>
    </submittedName>
</protein>
<dbReference type="AlphaFoldDB" id="A0AAF0Y5J2"/>
<proteinExistence type="predicted"/>
<gene>
    <name evidence="1" type="ORF">LOC62_02G002175</name>
</gene>
<dbReference type="RefSeq" id="XP_062624666.1">
    <property type="nucleotide sequence ID" value="XM_062768683.1"/>
</dbReference>
<evidence type="ECO:0000313" key="2">
    <source>
        <dbReference type="Proteomes" id="UP000827549"/>
    </source>
</evidence>